<proteinExistence type="predicted"/>
<feature type="transmembrane region" description="Helical" evidence="2">
    <location>
        <begin position="310"/>
        <end position="338"/>
    </location>
</feature>
<keyword evidence="2" id="KW-0812">Transmembrane</keyword>
<dbReference type="EMBL" id="SNRW01004112">
    <property type="protein sequence ID" value="KAA6388120.1"/>
    <property type="molecule type" value="Genomic_DNA"/>
</dbReference>
<name>A0A5J4W0H1_9EUKA</name>
<comment type="caution">
    <text evidence="3">The sequence shown here is derived from an EMBL/GenBank/DDBJ whole genome shotgun (WGS) entry which is preliminary data.</text>
</comment>
<keyword evidence="2" id="KW-1133">Transmembrane helix</keyword>
<dbReference type="Proteomes" id="UP000324800">
    <property type="component" value="Unassembled WGS sequence"/>
</dbReference>
<evidence type="ECO:0000256" key="1">
    <source>
        <dbReference type="SAM" id="MobiDB-lite"/>
    </source>
</evidence>
<protein>
    <submittedName>
        <fullName evidence="3">Uncharacterized protein</fullName>
    </submittedName>
</protein>
<feature type="transmembrane region" description="Helical" evidence="2">
    <location>
        <begin position="147"/>
        <end position="169"/>
    </location>
</feature>
<feature type="region of interest" description="Disordered" evidence="1">
    <location>
        <begin position="355"/>
        <end position="379"/>
    </location>
</feature>
<evidence type="ECO:0000256" key="2">
    <source>
        <dbReference type="SAM" id="Phobius"/>
    </source>
</evidence>
<accession>A0A5J4W0H1</accession>
<gene>
    <name evidence="3" type="ORF">EZS28_016357</name>
</gene>
<evidence type="ECO:0000313" key="3">
    <source>
        <dbReference type="EMBL" id="KAA6388120.1"/>
    </source>
</evidence>
<feature type="transmembrane region" description="Helical" evidence="2">
    <location>
        <begin position="78"/>
        <end position="100"/>
    </location>
</feature>
<sequence length="379" mass="41596">MPKSQSQKGCARCTDALFGVIIILIAIAAIILGGVYLKTTKLMWSSLIYGIFLFIIGIISLIGTFFDPNGGVSSGLFSISLSLTLFILFFTLILIVVLFFSDGIFFAIAGSPNGYADLLKVADLECDNQTISCMITIIDGVKKYSDVLPWILILSSAVLICSIAITFVIKNSLYFAKITLNFISFLLFVLGAILIALGFIGLFATKLSESNFFETLFIIFVCVGVFLLGAFVVGLLSVCAQAPAVHILYIVILCIAFIIILTTSALTLFLRNSITDSLTDDNDVYTILTEEFDTVKVFNDVDKRSFVRELSFGICQLITALGFVVAFYLLFALTATFVRLSIHYSSKYQPLNENVPQQLQSEENDRTEQSGYQASAEDD</sequence>
<feature type="transmembrane region" description="Helical" evidence="2">
    <location>
        <begin position="216"/>
        <end position="240"/>
    </location>
</feature>
<feature type="transmembrane region" description="Helical" evidence="2">
    <location>
        <begin position="181"/>
        <end position="204"/>
    </location>
</feature>
<dbReference type="AlphaFoldDB" id="A0A5J4W0H1"/>
<feature type="transmembrane region" description="Helical" evidence="2">
    <location>
        <begin position="247"/>
        <end position="270"/>
    </location>
</feature>
<organism evidence="3 4">
    <name type="scientific">Streblomastix strix</name>
    <dbReference type="NCBI Taxonomy" id="222440"/>
    <lineage>
        <taxon>Eukaryota</taxon>
        <taxon>Metamonada</taxon>
        <taxon>Preaxostyla</taxon>
        <taxon>Oxymonadida</taxon>
        <taxon>Streblomastigidae</taxon>
        <taxon>Streblomastix</taxon>
    </lineage>
</organism>
<evidence type="ECO:0000313" key="4">
    <source>
        <dbReference type="Proteomes" id="UP000324800"/>
    </source>
</evidence>
<feature type="transmembrane region" description="Helical" evidence="2">
    <location>
        <begin position="43"/>
        <end position="66"/>
    </location>
</feature>
<feature type="transmembrane region" description="Helical" evidence="2">
    <location>
        <begin position="16"/>
        <end position="37"/>
    </location>
</feature>
<keyword evidence="2" id="KW-0472">Membrane</keyword>
<reference evidence="3 4" key="1">
    <citation type="submission" date="2019-03" db="EMBL/GenBank/DDBJ databases">
        <title>Single cell metagenomics reveals metabolic interactions within the superorganism composed of flagellate Streblomastix strix and complex community of Bacteroidetes bacteria on its surface.</title>
        <authorList>
            <person name="Treitli S.C."/>
            <person name="Kolisko M."/>
            <person name="Husnik F."/>
            <person name="Keeling P."/>
            <person name="Hampl V."/>
        </authorList>
    </citation>
    <scope>NUCLEOTIDE SEQUENCE [LARGE SCALE GENOMIC DNA]</scope>
    <source>
        <strain evidence="3">ST1C</strain>
    </source>
</reference>